<keyword evidence="1" id="KW-1133">Transmembrane helix</keyword>
<feature type="transmembrane region" description="Helical" evidence="1">
    <location>
        <begin position="30"/>
        <end position="51"/>
    </location>
</feature>
<dbReference type="RefSeq" id="WP_136003483.1">
    <property type="nucleotide sequence ID" value="NZ_SRYW01000003.1"/>
</dbReference>
<evidence type="ECO:0000256" key="1">
    <source>
        <dbReference type="SAM" id="Phobius"/>
    </source>
</evidence>
<keyword evidence="1" id="KW-0472">Membrane</keyword>
<gene>
    <name evidence="2" type="ORF">E5352_03920</name>
</gene>
<dbReference type="OrthoDB" id="6054078at2"/>
<proteinExistence type="predicted"/>
<evidence type="ECO:0008006" key="4">
    <source>
        <dbReference type="Google" id="ProtNLM"/>
    </source>
</evidence>
<keyword evidence="1" id="KW-0812">Transmembrane</keyword>
<reference evidence="2 3" key="1">
    <citation type="submission" date="2019-04" db="EMBL/GenBank/DDBJ databases">
        <title>Microbes associate with the intestines of laboratory mice.</title>
        <authorList>
            <person name="Navarre W."/>
            <person name="Wong E."/>
            <person name="Huang K."/>
            <person name="Tropini C."/>
            <person name="Ng K."/>
            <person name="Yu B."/>
        </authorList>
    </citation>
    <scope>NUCLEOTIDE SEQUENCE [LARGE SCALE GENOMIC DNA]</scope>
    <source>
        <strain evidence="2 3">NM62_B4-13</strain>
    </source>
</reference>
<sequence length="192" mass="21044">MVIAYGISNNRHREPVGSTGVDASMWWSSWAGPMLGCVAAGGMVGLGVLAATRVPDISGVWTMTTRQQSSLASETPGMDVTYLVMLSQRRGRVEGIAERVRDVHADGSVRNYTGSHRQRAEISGGLLGGVFERRQFQLLFREHGAHRSHATTHRLERRVGRGEWRGQFCSSAASVAGQARWSRGLGSFSFRR</sequence>
<comment type="caution">
    <text evidence="2">The sequence shown here is derived from an EMBL/GenBank/DDBJ whole genome shotgun (WGS) entry which is preliminary data.</text>
</comment>
<evidence type="ECO:0000313" key="2">
    <source>
        <dbReference type="EMBL" id="TGY35774.1"/>
    </source>
</evidence>
<dbReference type="Proteomes" id="UP000306631">
    <property type="component" value="Unassembled WGS sequence"/>
</dbReference>
<protein>
    <recommendedName>
        <fullName evidence="4">Transmembrane protein</fullName>
    </recommendedName>
</protein>
<evidence type="ECO:0000313" key="3">
    <source>
        <dbReference type="Proteomes" id="UP000306631"/>
    </source>
</evidence>
<dbReference type="EMBL" id="SRYW01000003">
    <property type="protein sequence ID" value="TGY35774.1"/>
    <property type="molecule type" value="Genomic_DNA"/>
</dbReference>
<name>A0A4S2D5W6_STEMA</name>
<organism evidence="2 3">
    <name type="scientific">Stenotrophomonas maltophilia</name>
    <name type="common">Pseudomonas maltophilia</name>
    <name type="synonym">Xanthomonas maltophilia</name>
    <dbReference type="NCBI Taxonomy" id="40324"/>
    <lineage>
        <taxon>Bacteria</taxon>
        <taxon>Pseudomonadati</taxon>
        <taxon>Pseudomonadota</taxon>
        <taxon>Gammaproteobacteria</taxon>
        <taxon>Lysobacterales</taxon>
        <taxon>Lysobacteraceae</taxon>
        <taxon>Stenotrophomonas</taxon>
        <taxon>Stenotrophomonas maltophilia group</taxon>
    </lineage>
</organism>
<accession>A0A4S2D5W6</accession>
<dbReference type="AlphaFoldDB" id="A0A4S2D5W6"/>